<protein>
    <submittedName>
        <fullName evidence="3">CoA transferase</fullName>
    </submittedName>
    <submittedName>
        <fullName evidence="2">Succinyl-CoA:(R)-benzylsuccinate CoA-transferase subunit BbsF</fullName>
        <ecNumber evidence="2">2.8.3.15</ecNumber>
    </submittedName>
</protein>
<sequence>MTTPDPAVTRLPLEGVRVIDAATVIAAPYSATILSEFGAEVLKVENPIGGDPMRYFGTPTKRKDTLAWLSEARNKKSVTLDLHLPEGVELFKQLIAKSDVLCENFRPGTLEKWGLGWEVLRAVNPGLIMLRVTGYGQTGPYRDRPGFARVAHAVGGIAFLAGMPRGTPVTPGSTTLGDYLTGLYGCIGILMALRHRERTGQGQYIDAALYESVFRCTDELAPAYGMFGRIRERHGPTHNDFACPHGHFPTKDDGKWVAISCVTDKLFERLAIAMGRPELAAPHVYGNQKTRLDNRHDVNEIVRDWCGSLHRDDILNRCFAAGAPAGPLNSIADIFGDRQFHARRNLVAIDEQDIGETVIVPSVLPRLSVTPGRIKHLGPRLGQHTEEVLADLLGLAANEIDELRKKRVI</sequence>
<dbReference type="PANTHER" id="PTHR48228:SF6">
    <property type="entry name" value="L-CARNITINE COA-TRANSFERASE"/>
    <property type="match status" value="1"/>
</dbReference>
<evidence type="ECO:0000313" key="4">
    <source>
        <dbReference type="Proteomes" id="UP000021315"/>
    </source>
</evidence>
<evidence type="ECO:0000313" key="5">
    <source>
        <dbReference type="Proteomes" id="UP000509684"/>
    </source>
</evidence>
<name>A0A080M4R3_9PROT</name>
<reference evidence="3" key="3">
    <citation type="submission" date="2020-06" db="EMBL/GenBank/DDBJ databases">
        <authorList>
            <person name="Arumugam K."/>
            <person name="Besarab I."/>
            <person name="Haryono M."/>
            <person name="Bagci C."/>
            <person name="Beier S."/>
            <person name="Buchfink B."/>
            <person name="Gorska A."/>
            <person name="Qiu G."/>
            <person name="Huson D.H."/>
            <person name="Williams R.B."/>
        </authorList>
    </citation>
    <scope>NUCLEOTIDE SEQUENCE</scope>
    <source>
        <strain evidence="3">SSA1</strain>
    </source>
</reference>
<dbReference type="EMBL" id="CP058708">
    <property type="protein sequence ID" value="QLH52055.1"/>
    <property type="molecule type" value="Genomic_DNA"/>
</dbReference>
<dbReference type="InterPro" id="IPR023606">
    <property type="entry name" value="CoA-Trfase_III_dom_1_sf"/>
</dbReference>
<dbReference type="Proteomes" id="UP000509684">
    <property type="component" value="Chromosome"/>
</dbReference>
<dbReference type="Pfam" id="PF02515">
    <property type="entry name" value="CoA_transf_3"/>
    <property type="match status" value="1"/>
</dbReference>
<dbReference type="PANTHER" id="PTHR48228">
    <property type="entry name" value="SUCCINYL-COA--D-CITRAMALATE COA-TRANSFERASE"/>
    <property type="match status" value="1"/>
</dbReference>
<evidence type="ECO:0000313" key="2">
    <source>
        <dbReference type="EMBL" id="KFB76041.1"/>
    </source>
</evidence>
<dbReference type="EMBL" id="JDST02000064">
    <property type="protein sequence ID" value="KFB76041.1"/>
    <property type="molecule type" value="Genomic_DNA"/>
</dbReference>
<dbReference type="AlphaFoldDB" id="A0A080M4R3"/>
<evidence type="ECO:0000313" key="3">
    <source>
        <dbReference type="EMBL" id="QLH52055.1"/>
    </source>
</evidence>
<dbReference type="KEGG" id="acog:HWD57_21450"/>
<proteinExistence type="predicted"/>
<dbReference type="Gene3D" id="3.30.1540.10">
    <property type="entry name" value="formyl-coa transferase, domain 3"/>
    <property type="match status" value="1"/>
</dbReference>
<dbReference type="Gene3D" id="3.40.50.10540">
    <property type="entry name" value="Crotonobetainyl-coa:carnitine coa-transferase, domain 1"/>
    <property type="match status" value="1"/>
</dbReference>
<dbReference type="GO" id="GO:0033877">
    <property type="term" value="F:succinyl-CoA:(R)-benzylsuccinate CoA-transferase activity"/>
    <property type="evidence" value="ECO:0007669"/>
    <property type="project" value="UniProtKB-EC"/>
</dbReference>
<evidence type="ECO:0000256" key="1">
    <source>
        <dbReference type="ARBA" id="ARBA00022679"/>
    </source>
</evidence>
<accession>A0A7D5NCD5</accession>
<accession>A0A080M4R3</accession>
<dbReference type="Proteomes" id="UP000021315">
    <property type="component" value="Unassembled WGS sequence"/>
</dbReference>
<dbReference type="InterPro" id="IPR050509">
    <property type="entry name" value="CoA-transferase_III"/>
</dbReference>
<dbReference type="STRING" id="1453999.AW06_002838"/>
<keyword evidence="4" id="KW-1185">Reference proteome</keyword>
<gene>
    <name evidence="2" type="primary">bbsF_1</name>
    <name evidence="2" type="ORF">AW06_002838</name>
    <name evidence="3" type="ORF">HWD57_21450</name>
</gene>
<organism evidence="2 4">
    <name type="scientific">Candidatus Accumulibacter cognatus</name>
    <dbReference type="NCBI Taxonomy" id="2954383"/>
    <lineage>
        <taxon>Bacteria</taxon>
        <taxon>Pseudomonadati</taxon>
        <taxon>Pseudomonadota</taxon>
        <taxon>Betaproteobacteria</taxon>
        <taxon>Candidatus Accumulibacter</taxon>
    </lineage>
</organism>
<dbReference type="EC" id="2.8.3.15" evidence="2"/>
<dbReference type="InterPro" id="IPR044855">
    <property type="entry name" value="CoA-Trfase_III_dom3_sf"/>
</dbReference>
<dbReference type="SUPFAM" id="SSF89796">
    <property type="entry name" value="CoA-transferase family III (CaiB/BaiF)"/>
    <property type="match status" value="1"/>
</dbReference>
<reference evidence="3 5" key="2">
    <citation type="journal article" date="2019" name="Microbiome">
        <title>Annotated bacterial chromosomes from frame-shift-corrected long-read metagenomic data.</title>
        <authorList>
            <person name="Arumugam K."/>
            <person name="Bagci C."/>
            <person name="Bessarab I."/>
            <person name="Beier S."/>
            <person name="Buchfink B."/>
            <person name="Gorska A."/>
            <person name="Qiu G."/>
            <person name="Huson D.H."/>
            <person name="Williams R.B.H."/>
        </authorList>
    </citation>
    <scope>NUCLEOTIDE SEQUENCE [LARGE SCALE GENOMIC DNA]</scope>
    <source>
        <strain evidence="3">SSA1</strain>
    </source>
</reference>
<keyword evidence="1 2" id="KW-0808">Transferase</keyword>
<dbReference type="RefSeq" id="WP_034950549.1">
    <property type="nucleotide sequence ID" value="NZ_JDST02000064.1"/>
</dbReference>
<reference evidence="2 4" key="1">
    <citation type="submission" date="2014-02" db="EMBL/GenBank/DDBJ databases">
        <title>Expanding our view of genomic diversity in Candidatus Accumulibacter clades.</title>
        <authorList>
            <person name="Skennerton C.T."/>
            <person name="Barr J.J."/>
            <person name="Slater F.R."/>
            <person name="Bond P.L."/>
            <person name="Tyson G.W."/>
        </authorList>
    </citation>
    <scope>NUCLEOTIDE SEQUENCE [LARGE SCALE GENOMIC DNA]</scope>
    <source>
        <strain evidence="4">SK-02</strain>
    </source>
</reference>
<dbReference type="InterPro" id="IPR003673">
    <property type="entry name" value="CoA-Trfase_fam_III"/>
</dbReference>